<evidence type="ECO:0000256" key="5">
    <source>
        <dbReference type="ARBA" id="ARBA00023187"/>
    </source>
</evidence>
<feature type="coiled-coil region" evidence="7">
    <location>
        <begin position="73"/>
        <end position="105"/>
    </location>
</feature>
<dbReference type="EMBL" id="JAEHOC010000010">
    <property type="protein sequence ID" value="KAG2438123.1"/>
    <property type="molecule type" value="Genomic_DNA"/>
</dbReference>
<comment type="caution">
    <text evidence="10">The sequence shown here is derived from an EMBL/GenBank/DDBJ whole genome shotgun (WGS) entry which is preliminary data.</text>
</comment>
<dbReference type="Gene3D" id="3.30.70.330">
    <property type="match status" value="2"/>
</dbReference>
<dbReference type="SUPFAM" id="SSF54928">
    <property type="entry name" value="RNA-binding domain, RBD"/>
    <property type="match status" value="2"/>
</dbReference>
<comment type="similarity">
    <text evidence="1">Belongs to the HTATSF1 family.</text>
</comment>
<accession>A0A835T880</accession>
<feature type="region of interest" description="Disordered" evidence="8">
    <location>
        <begin position="107"/>
        <end position="135"/>
    </location>
</feature>
<name>A0A835T880_CHLIN</name>
<dbReference type="InterPro" id="IPR034393">
    <property type="entry name" value="TatSF1-like"/>
</dbReference>
<keyword evidence="4 6" id="KW-0694">RNA-binding</keyword>
<reference evidence="10" key="1">
    <citation type="journal article" date="2020" name="bioRxiv">
        <title>Comparative genomics of Chlamydomonas.</title>
        <authorList>
            <person name="Craig R.J."/>
            <person name="Hasan A.R."/>
            <person name="Ness R.W."/>
            <person name="Keightley P.D."/>
        </authorList>
    </citation>
    <scope>NUCLEOTIDE SEQUENCE</scope>
    <source>
        <strain evidence="10">SAG 7.73</strain>
    </source>
</reference>
<evidence type="ECO:0000256" key="4">
    <source>
        <dbReference type="ARBA" id="ARBA00022884"/>
    </source>
</evidence>
<dbReference type="CDD" id="cd12285">
    <property type="entry name" value="RRM3_RBM39_like"/>
    <property type="match status" value="1"/>
</dbReference>
<dbReference type="InterPro" id="IPR025640">
    <property type="entry name" value="GYF_2"/>
</dbReference>
<dbReference type="Proteomes" id="UP000650467">
    <property type="component" value="Unassembled WGS sequence"/>
</dbReference>
<keyword evidence="3" id="KW-0677">Repeat</keyword>
<evidence type="ECO:0000313" key="10">
    <source>
        <dbReference type="EMBL" id="KAG2438123.1"/>
    </source>
</evidence>
<feature type="compositionally biased region" description="Low complexity" evidence="8">
    <location>
        <begin position="595"/>
        <end position="607"/>
    </location>
</feature>
<keyword evidence="7" id="KW-0175">Coiled coil</keyword>
<keyword evidence="11" id="KW-1185">Reference proteome</keyword>
<dbReference type="InterPro" id="IPR000504">
    <property type="entry name" value="RRM_dom"/>
</dbReference>
<protein>
    <recommendedName>
        <fullName evidence="9">RRM domain-containing protein</fullName>
    </recommendedName>
</protein>
<dbReference type="Pfam" id="PF14237">
    <property type="entry name" value="GYF_2"/>
    <property type="match status" value="1"/>
</dbReference>
<dbReference type="FunFam" id="3.30.70.330:FF:000329">
    <property type="entry name" value="splicing factor U2AF-associated protein 2"/>
    <property type="match status" value="1"/>
</dbReference>
<evidence type="ECO:0000256" key="8">
    <source>
        <dbReference type="SAM" id="MobiDB-lite"/>
    </source>
</evidence>
<dbReference type="InterPro" id="IPR012677">
    <property type="entry name" value="Nucleotide-bd_a/b_plait_sf"/>
</dbReference>
<proteinExistence type="inferred from homology"/>
<sequence>MSTGWWIANPAGGQPLGPYAEPALKGLLDDGHVSGDSHVWAEGRGEWKKLSDTEDLAYLVREPDQGEGGSRPKRVKRDEFEILEAEQAAMEAERAAKAAAAAEAAKAAAGAAAEEPGAGEGPETPEELEFEDDDGTTYVWDKKLRKYMPKGGAAPAPEELGYDLEAMTYAPEDEVIPTLAQVRAAEAEAEAEAEEAQKRDRKKAGKDASSSAAEGADGAKGGKKGAAHKGQKGHGEAGGEAGVAAGAKGANGAAGEAAAKPAEGGEGEAAAAGEAAGGEGEGGEAPTEVIAGRRRKGKGKEEKPANWFDLKINTNVYVTGLPLDVTLVEVAEAFGKCGVIKVDEKGHPRIKLYRDKDTGDLKGDALVSYLKEPSVDLACQFLNGSYFRAGMGHTMTVEKAQFQMKGEKYVGKSTNKKDKRKQLAALEQRALGWGGFDDRAPPERTTTVLMHMFAPDDFLDNMLLAEELEQDVRAECTKLGHIDKVRIFKHNPQGVVTIRFRTPDAAQACVGLMNGRYFGGRKLEAFMWDGFTNYNVKPKESAEEEQARLEAFAAELEAKGDAEGAAKATAAAAEHKAGMAAATAEAAKAAAETEAAAAAAGAGAADGQAGGTGAGVAGAEAAEAEAGAAPMES</sequence>
<feature type="compositionally biased region" description="Low complexity" evidence="8">
    <location>
        <begin position="107"/>
        <end position="116"/>
    </location>
</feature>
<dbReference type="Pfam" id="PF00076">
    <property type="entry name" value="RRM_1"/>
    <property type="match status" value="2"/>
</dbReference>
<feature type="compositionally biased region" description="Low complexity" evidence="8">
    <location>
        <begin position="207"/>
        <end position="216"/>
    </location>
</feature>
<feature type="compositionally biased region" description="Low complexity" evidence="8">
    <location>
        <begin position="242"/>
        <end position="274"/>
    </location>
</feature>
<evidence type="ECO:0000256" key="2">
    <source>
        <dbReference type="ARBA" id="ARBA00022664"/>
    </source>
</evidence>
<dbReference type="GO" id="GO:0005684">
    <property type="term" value="C:U2-type spliceosomal complex"/>
    <property type="evidence" value="ECO:0007669"/>
    <property type="project" value="TreeGrafter"/>
</dbReference>
<dbReference type="PROSITE" id="PS50102">
    <property type="entry name" value="RRM"/>
    <property type="match status" value="2"/>
</dbReference>
<dbReference type="InterPro" id="IPR034392">
    <property type="entry name" value="TatSF1-like_RRM1"/>
</dbReference>
<dbReference type="GO" id="GO:0000398">
    <property type="term" value="P:mRNA splicing, via spliceosome"/>
    <property type="evidence" value="ECO:0007669"/>
    <property type="project" value="InterPro"/>
</dbReference>
<dbReference type="PANTHER" id="PTHR15608">
    <property type="entry name" value="SPLICING FACTOR U2AF-ASSOCIATED PROTEIN 2"/>
    <property type="match status" value="1"/>
</dbReference>
<gene>
    <name evidence="10" type="ORF">HXX76_005732</name>
</gene>
<feature type="domain" description="RRM" evidence="9">
    <location>
        <begin position="314"/>
        <end position="402"/>
    </location>
</feature>
<evidence type="ECO:0000256" key="7">
    <source>
        <dbReference type="SAM" id="Coils"/>
    </source>
</evidence>
<feature type="region of interest" description="Disordered" evidence="8">
    <location>
        <begin position="595"/>
        <end position="633"/>
    </location>
</feature>
<dbReference type="GO" id="GO:0005686">
    <property type="term" value="C:U2 snRNP"/>
    <property type="evidence" value="ECO:0007669"/>
    <property type="project" value="TreeGrafter"/>
</dbReference>
<evidence type="ECO:0000256" key="1">
    <source>
        <dbReference type="ARBA" id="ARBA00007747"/>
    </source>
</evidence>
<feature type="domain" description="RRM" evidence="9">
    <location>
        <begin position="458"/>
        <end position="524"/>
    </location>
</feature>
<dbReference type="PANTHER" id="PTHR15608:SF0">
    <property type="entry name" value="HIV TAT-SPECIFIC FACTOR 1"/>
    <property type="match status" value="1"/>
</dbReference>
<dbReference type="AlphaFoldDB" id="A0A835T880"/>
<dbReference type="InterPro" id="IPR035979">
    <property type="entry name" value="RBD_domain_sf"/>
</dbReference>
<evidence type="ECO:0000256" key="6">
    <source>
        <dbReference type="PROSITE-ProRule" id="PRU00176"/>
    </source>
</evidence>
<organism evidence="10 11">
    <name type="scientific">Chlamydomonas incerta</name>
    <dbReference type="NCBI Taxonomy" id="51695"/>
    <lineage>
        <taxon>Eukaryota</taxon>
        <taxon>Viridiplantae</taxon>
        <taxon>Chlorophyta</taxon>
        <taxon>core chlorophytes</taxon>
        <taxon>Chlorophyceae</taxon>
        <taxon>CS clade</taxon>
        <taxon>Chlamydomonadales</taxon>
        <taxon>Chlamydomonadaceae</taxon>
        <taxon>Chlamydomonas</taxon>
    </lineage>
</organism>
<dbReference type="CDD" id="cd12281">
    <property type="entry name" value="RRM1_TatSF1_like"/>
    <property type="match status" value="1"/>
</dbReference>
<feature type="compositionally biased region" description="Basic residues" evidence="8">
    <location>
        <begin position="221"/>
        <end position="232"/>
    </location>
</feature>
<dbReference type="GO" id="GO:0003723">
    <property type="term" value="F:RNA binding"/>
    <property type="evidence" value="ECO:0007669"/>
    <property type="project" value="UniProtKB-UniRule"/>
</dbReference>
<evidence type="ECO:0000259" key="9">
    <source>
        <dbReference type="PROSITE" id="PS50102"/>
    </source>
</evidence>
<dbReference type="SMART" id="SM00360">
    <property type="entry name" value="RRM"/>
    <property type="match status" value="2"/>
</dbReference>
<feature type="compositionally biased region" description="Acidic residues" evidence="8">
    <location>
        <begin position="123"/>
        <end position="135"/>
    </location>
</feature>
<keyword evidence="5" id="KW-0508">mRNA splicing</keyword>
<keyword evidence="2" id="KW-0507">mRNA processing</keyword>
<evidence type="ECO:0000256" key="3">
    <source>
        <dbReference type="ARBA" id="ARBA00022737"/>
    </source>
</evidence>
<feature type="region of interest" description="Disordered" evidence="8">
    <location>
        <begin position="180"/>
        <end position="303"/>
    </location>
</feature>
<dbReference type="OrthoDB" id="10258585at2759"/>
<feature type="compositionally biased region" description="Low complexity" evidence="8">
    <location>
        <begin position="617"/>
        <end position="633"/>
    </location>
</feature>
<dbReference type="FunFam" id="3.30.70.330:FF:000105">
    <property type="entry name" value="HIV Tat-specific factor 1 homolog"/>
    <property type="match status" value="1"/>
</dbReference>
<evidence type="ECO:0000313" key="11">
    <source>
        <dbReference type="Proteomes" id="UP000650467"/>
    </source>
</evidence>